<organism evidence="2 3">
    <name type="scientific">Galdieria yellowstonensis</name>
    <dbReference type="NCBI Taxonomy" id="3028027"/>
    <lineage>
        <taxon>Eukaryota</taxon>
        <taxon>Rhodophyta</taxon>
        <taxon>Bangiophyceae</taxon>
        <taxon>Galdieriales</taxon>
        <taxon>Galdieriaceae</taxon>
        <taxon>Galdieria</taxon>
    </lineage>
</organism>
<dbReference type="InterPro" id="IPR002347">
    <property type="entry name" value="SDR_fam"/>
</dbReference>
<keyword evidence="3" id="KW-1185">Reference proteome</keyword>
<dbReference type="AlphaFoldDB" id="A0AAV9I6S9"/>
<dbReference type="CDD" id="cd05327">
    <property type="entry name" value="retinol-DH_like_SDR_c_like"/>
    <property type="match status" value="1"/>
</dbReference>
<dbReference type="Gene3D" id="3.40.50.720">
    <property type="entry name" value="NAD(P)-binding Rossmann-like Domain"/>
    <property type="match status" value="1"/>
</dbReference>
<evidence type="ECO:0008006" key="4">
    <source>
        <dbReference type="Google" id="ProtNLM"/>
    </source>
</evidence>
<evidence type="ECO:0000256" key="1">
    <source>
        <dbReference type="ARBA" id="ARBA00023002"/>
    </source>
</evidence>
<evidence type="ECO:0000313" key="3">
    <source>
        <dbReference type="Proteomes" id="UP001300502"/>
    </source>
</evidence>
<dbReference type="GO" id="GO:0016491">
    <property type="term" value="F:oxidoreductase activity"/>
    <property type="evidence" value="ECO:0007669"/>
    <property type="project" value="UniProtKB-KW"/>
</dbReference>
<keyword evidence="1" id="KW-0560">Oxidoreductase</keyword>
<dbReference type="Pfam" id="PF00106">
    <property type="entry name" value="adh_short"/>
    <property type="match status" value="1"/>
</dbReference>
<evidence type="ECO:0000313" key="2">
    <source>
        <dbReference type="EMBL" id="KAK4523354.1"/>
    </source>
</evidence>
<dbReference type="NCBIfam" id="NF004846">
    <property type="entry name" value="PRK06197.1"/>
    <property type="match status" value="1"/>
</dbReference>
<proteinExistence type="predicted"/>
<dbReference type="PANTHER" id="PTHR43157:SF31">
    <property type="entry name" value="PHOSPHATIDYLINOSITOL-GLYCAN BIOSYNTHESIS CLASS F PROTEIN"/>
    <property type="match status" value="1"/>
</dbReference>
<sequence>MTSSNSGSAHQQAKDWVESISKNEWTKPAAAVAGTLASLGLIRMYSNGPVYKNSVNLKGKVVVVTGANTGIGKETCIQLAKMGATIVMACRDPSRAHRAKEEIVKLSKNEDVDFIRLDLSDLSSVRQFVSDFRKKYSRLDILFCNAGVMALPRRETTKDGFEMQFGVNHLGHFLLTNLLLDLLIASAPSRVIVVSSYAHTFGKIDFDNLQWERNYSGFAAYGASKLANILFVKELDKRLKQSAANVSVYAVHPGAVRTELPRYILSSWWKKLLVTPILPLTYLLLKDPYHGAQTQIRCAIDPTLQQSSGKYFADCKEKMPSAAARDDQVAEKLWQVSEELVGWKKK</sequence>
<accession>A0AAV9I6S9</accession>
<dbReference type="PRINTS" id="PR00081">
    <property type="entry name" value="GDHRDH"/>
</dbReference>
<reference evidence="2 3" key="1">
    <citation type="submission" date="2022-07" db="EMBL/GenBank/DDBJ databases">
        <title>Genome-wide signatures of adaptation to extreme environments.</title>
        <authorList>
            <person name="Cho C.H."/>
            <person name="Yoon H.S."/>
        </authorList>
    </citation>
    <scope>NUCLEOTIDE SEQUENCE [LARGE SCALE GENOMIC DNA]</scope>
    <source>
        <strain evidence="2 3">108.79 E11</strain>
    </source>
</reference>
<dbReference type="SUPFAM" id="SSF51735">
    <property type="entry name" value="NAD(P)-binding Rossmann-fold domains"/>
    <property type="match status" value="1"/>
</dbReference>
<comment type="caution">
    <text evidence="2">The sequence shown here is derived from an EMBL/GenBank/DDBJ whole genome shotgun (WGS) entry which is preliminary data.</text>
</comment>
<dbReference type="PANTHER" id="PTHR43157">
    <property type="entry name" value="PHOSPHATIDYLINOSITOL-GLYCAN BIOSYNTHESIS CLASS F PROTEIN-RELATED"/>
    <property type="match status" value="1"/>
</dbReference>
<name>A0AAV9I6S9_9RHOD</name>
<dbReference type="EMBL" id="JANCYU010000014">
    <property type="protein sequence ID" value="KAK4523354.1"/>
    <property type="molecule type" value="Genomic_DNA"/>
</dbReference>
<dbReference type="Proteomes" id="UP001300502">
    <property type="component" value="Unassembled WGS sequence"/>
</dbReference>
<gene>
    <name evidence="2" type="ORF">GAYE_PCTG52G1248</name>
</gene>
<dbReference type="InterPro" id="IPR036291">
    <property type="entry name" value="NAD(P)-bd_dom_sf"/>
</dbReference>
<protein>
    <recommendedName>
        <fullName evidence="4">Protochlorophyllide reductase</fullName>
    </recommendedName>
</protein>